<dbReference type="SMART" id="SM00397">
    <property type="entry name" value="t_SNARE"/>
    <property type="match status" value="1"/>
</dbReference>
<keyword evidence="4 9" id="KW-1133">Transmembrane helix</keyword>
<feature type="region of interest" description="Disordered" evidence="8">
    <location>
        <begin position="1"/>
        <end position="47"/>
    </location>
</feature>
<feature type="transmembrane region" description="Helical" evidence="9">
    <location>
        <begin position="279"/>
        <end position="297"/>
    </location>
</feature>
<dbReference type="EMBL" id="JABELV010000105">
    <property type="protein sequence ID" value="KAG7530906.1"/>
    <property type="molecule type" value="Genomic_DNA"/>
</dbReference>
<evidence type="ECO:0000256" key="5">
    <source>
        <dbReference type="ARBA" id="ARBA00023054"/>
    </source>
</evidence>
<dbReference type="InterPro" id="IPR045242">
    <property type="entry name" value="Syntaxin"/>
</dbReference>
<dbReference type="GO" id="GO:0000149">
    <property type="term" value="F:SNARE binding"/>
    <property type="evidence" value="ECO:0007669"/>
    <property type="project" value="TreeGrafter"/>
</dbReference>
<keyword evidence="5 7" id="KW-0175">Coiled coil</keyword>
<evidence type="ECO:0000256" key="4">
    <source>
        <dbReference type="ARBA" id="ARBA00022989"/>
    </source>
</evidence>
<dbReference type="PROSITE" id="PS50192">
    <property type="entry name" value="T_SNARE"/>
    <property type="match status" value="1"/>
</dbReference>
<feature type="domain" description="T-SNARE coiled-coil homology" evidence="10">
    <location>
        <begin position="205"/>
        <end position="267"/>
    </location>
</feature>
<dbReference type="GO" id="GO:0005484">
    <property type="term" value="F:SNAP receptor activity"/>
    <property type="evidence" value="ECO:0007669"/>
    <property type="project" value="TreeGrafter"/>
</dbReference>
<dbReference type="InterPro" id="IPR000727">
    <property type="entry name" value="T_SNARE_dom"/>
</dbReference>
<dbReference type="GO" id="GO:0031201">
    <property type="term" value="C:SNARE complex"/>
    <property type="evidence" value="ECO:0007669"/>
    <property type="project" value="TreeGrafter"/>
</dbReference>
<proteinExistence type="inferred from homology"/>
<evidence type="ECO:0000313" key="12">
    <source>
        <dbReference type="Proteomes" id="UP000812966"/>
    </source>
</evidence>
<name>A0A8K0JI69_9TREE</name>
<dbReference type="GO" id="GO:0048278">
    <property type="term" value="P:vesicle docking"/>
    <property type="evidence" value="ECO:0007669"/>
    <property type="project" value="TreeGrafter"/>
</dbReference>
<comment type="similarity">
    <text evidence="2">Belongs to the syntaxin family.</text>
</comment>
<keyword evidence="6 9" id="KW-0472">Membrane</keyword>
<dbReference type="GO" id="GO:0012505">
    <property type="term" value="C:endomembrane system"/>
    <property type="evidence" value="ECO:0007669"/>
    <property type="project" value="TreeGrafter"/>
</dbReference>
<sequence length="359" mass="40296">MGSNSNPAPQVQQGGYSAAGAYQQYGQQDGYDTVGGREPVQQVGMNGAGGSDFWAELTATNASLNEMQDAIQQVRQAHVASLSRLDTTPNSAAARETDQLIASTRQLTSSNKNKIQALNKLAKDKTQKQQVQAAKSRFMGLLQEYQTVEKEFRKKVKERGERQFKIVKPDATPEEVQQVLETENPQIFSQALLNSNRYGDARGALREIQERNNDIKKIEKTLTELAQMFNEMSMLVEQQDETLAVIENHAQQVDTDMEAGLKHTEEAVVKARKARRKKWICFWISLLILAIVVAVVSPSSPSRPVLRWIPCTLVSTDPRSSAIHTGRRCHLRWTREMLSGFLVDVTRTFSVIPYFFLPL</sequence>
<evidence type="ECO:0000256" key="3">
    <source>
        <dbReference type="ARBA" id="ARBA00022692"/>
    </source>
</evidence>
<dbReference type="GO" id="GO:0006886">
    <property type="term" value="P:intracellular protein transport"/>
    <property type="evidence" value="ECO:0007669"/>
    <property type="project" value="TreeGrafter"/>
</dbReference>
<evidence type="ECO:0000259" key="10">
    <source>
        <dbReference type="PROSITE" id="PS50192"/>
    </source>
</evidence>
<dbReference type="AlphaFoldDB" id="A0A8K0JI69"/>
<dbReference type="Pfam" id="PF00804">
    <property type="entry name" value="Syntaxin"/>
    <property type="match status" value="1"/>
</dbReference>
<dbReference type="GO" id="GO:0006906">
    <property type="term" value="P:vesicle fusion"/>
    <property type="evidence" value="ECO:0007669"/>
    <property type="project" value="TreeGrafter"/>
</dbReference>
<dbReference type="InterPro" id="IPR006011">
    <property type="entry name" value="Syntaxin_N"/>
</dbReference>
<gene>
    <name evidence="11" type="ORF">FFLO_04729</name>
</gene>
<dbReference type="GO" id="GO:0005886">
    <property type="term" value="C:plasma membrane"/>
    <property type="evidence" value="ECO:0007669"/>
    <property type="project" value="TreeGrafter"/>
</dbReference>
<feature type="compositionally biased region" description="Low complexity" evidence="8">
    <location>
        <begin position="10"/>
        <end position="36"/>
    </location>
</feature>
<dbReference type="SMART" id="SM00503">
    <property type="entry name" value="SynN"/>
    <property type="match status" value="1"/>
</dbReference>
<comment type="subcellular location">
    <subcellularLocation>
        <location evidence="1">Membrane</location>
        <topology evidence="1">Single-pass type IV membrane protein</topology>
    </subcellularLocation>
</comment>
<evidence type="ECO:0000256" key="9">
    <source>
        <dbReference type="SAM" id="Phobius"/>
    </source>
</evidence>
<protein>
    <recommendedName>
        <fullName evidence="10">t-SNARE coiled-coil homology domain-containing protein</fullName>
    </recommendedName>
</protein>
<evidence type="ECO:0000256" key="2">
    <source>
        <dbReference type="ARBA" id="ARBA00009063"/>
    </source>
</evidence>
<keyword evidence="3 9" id="KW-0812">Transmembrane</keyword>
<evidence type="ECO:0000256" key="7">
    <source>
        <dbReference type="SAM" id="Coils"/>
    </source>
</evidence>
<comment type="caution">
    <text evidence="11">The sequence shown here is derived from an EMBL/GenBank/DDBJ whole genome shotgun (WGS) entry which is preliminary data.</text>
</comment>
<accession>A0A8K0JI69</accession>
<evidence type="ECO:0000256" key="6">
    <source>
        <dbReference type="ARBA" id="ARBA00023136"/>
    </source>
</evidence>
<dbReference type="FunFam" id="1.20.58.70:FF:000008">
    <property type="entry name" value="Syntaxin family protein"/>
    <property type="match status" value="1"/>
</dbReference>
<organism evidence="11 12">
    <name type="scientific">Filobasidium floriforme</name>
    <dbReference type="NCBI Taxonomy" id="5210"/>
    <lineage>
        <taxon>Eukaryota</taxon>
        <taxon>Fungi</taxon>
        <taxon>Dikarya</taxon>
        <taxon>Basidiomycota</taxon>
        <taxon>Agaricomycotina</taxon>
        <taxon>Tremellomycetes</taxon>
        <taxon>Filobasidiales</taxon>
        <taxon>Filobasidiaceae</taxon>
        <taxon>Filobasidium</taxon>
    </lineage>
</organism>
<keyword evidence="12" id="KW-1185">Reference proteome</keyword>
<feature type="coiled-coil region" evidence="7">
    <location>
        <begin position="201"/>
        <end position="228"/>
    </location>
</feature>
<dbReference type="InterPro" id="IPR010989">
    <property type="entry name" value="SNARE"/>
</dbReference>
<dbReference type="Pfam" id="PF05739">
    <property type="entry name" value="SNARE"/>
    <property type="match status" value="1"/>
</dbReference>
<dbReference type="Gene3D" id="1.20.58.70">
    <property type="match status" value="1"/>
</dbReference>
<reference evidence="11" key="1">
    <citation type="submission" date="2020-04" db="EMBL/GenBank/DDBJ databases">
        <title>Analysis of mating type loci in Filobasidium floriforme.</title>
        <authorList>
            <person name="Nowrousian M."/>
        </authorList>
    </citation>
    <scope>NUCLEOTIDE SEQUENCE</scope>
    <source>
        <strain evidence="11">CBS 6242</strain>
    </source>
</reference>
<dbReference type="PANTHER" id="PTHR19957:SF307">
    <property type="entry name" value="PROTEIN SSO1-RELATED"/>
    <property type="match status" value="1"/>
</dbReference>
<dbReference type="SUPFAM" id="SSF47661">
    <property type="entry name" value="t-snare proteins"/>
    <property type="match status" value="1"/>
</dbReference>
<evidence type="ECO:0000256" key="8">
    <source>
        <dbReference type="SAM" id="MobiDB-lite"/>
    </source>
</evidence>
<dbReference type="PANTHER" id="PTHR19957">
    <property type="entry name" value="SYNTAXIN"/>
    <property type="match status" value="1"/>
</dbReference>
<evidence type="ECO:0000313" key="11">
    <source>
        <dbReference type="EMBL" id="KAG7530906.1"/>
    </source>
</evidence>
<dbReference type="Proteomes" id="UP000812966">
    <property type="component" value="Unassembled WGS sequence"/>
</dbReference>
<evidence type="ECO:0000256" key="1">
    <source>
        <dbReference type="ARBA" id="ARBA00004211"/>
    </source>
</evidence>
<dbReference type="GO" id="GO:0006887">
    <property type="term" value="P:exocytosis"/>
    <property type="evidence" value="ECO:0007669"/>
    <property type="project" value="TreeGrafter"/>
</dbReference>
<dbReference type="CDD" id="cd15849">
    <property type="entry name" value="SNARE_Sso1"/>
    <property type="match status" value="1"/>
</dbReference>